<protein>
    <submittedName>
        <fullName evidence="2">Uncharacterized protein</fullName>
    </submittedName>
</protein>
<evidence type="ECO:0000313" key="2">
    <source>
        <dbReference type="EMBL" id="NEZ46536.1"/>
    </source>
</evidence>
<keyword evidence="1" id="KW-0472">Membrane</keyword>
<name>A0A6M0R8J0_9CLOT</name>
<gene>
    <name evidence="2" type="ORF">FDF74_04815</name>
</gene>
<feature type="transmembrane region" description="Helical" evidence="1">
    <location>
        <begin position="70"/>
        <end position="92"/>
    </location>
</feature>
<keyword evidence="3" id="KW-1185">Reference proteome</keyword>
<feature type="transmembrane region" description="Helical" evidence="1">
    <location>
        <begin position="39"/>
        <end position="58"/>
    </location>
</feature>
<accession>A0A6M0R8J0</accession>
<feature type="transmembrane region" description="Helical" evidence="1">
    <location>
        <begin position="6"/>
        <end position="27"/>
    </location>
</feature>
<keyword evidence="1" id="KW-0812">Transmembrane</keyword>
<comment type="caution">
    <text evidence="2">The sequence shown here is derived from an EMBL/GenBank/DDBJ whole genome shotgun (WGS) entry which is preliminary data.</text>
</comment>
<evidence type="ECO:0000313" key="3">
    <source>
        <dbReference type="Proteomes" id="UP000473885"/>
    </source>
</evidence>
<dbReference type="AlphaFoldDB" id="A0A6M0R8J0"/>
<proteinExistence type="predicted"/>
<sequence length="104" mass="12044">MKYLISFIIVMVVYIALDMVIDIMEIPKKIKGKIEKNKYFKVTLTIILIILGFSVELFKKFLTTKLGKMNYPGLILGTILICIYIKVIPILISKKKDNLNYKNN</sequence>
<keyword evidence="1" id="KW-1133">Transmembrane helix</keyword>
<dbReference type="RefSeq" id="WP_163248774.1">
    <property type="nucleotide sequence ID" value="NZ_SXDP01000002.1"/>
</dbReference>
<dbReference type="Proteomes" id="UP000473885">
    <property type="component" value="Unassembled WGS sequence"/>
</dbReference>
<organism evidence="2 3">
    <name type="scientific">Clostridium niameyense</name>
    <dbReference type="NCBI Taxonomy" id="1622073"/>
    <lineage>
        <taxon>Bacteria</taxon>
        <taxon>Bacillati</taxon>
        <taxon>Bacillota</taxon>
        <taxon>Clostridia</taxon>
        <taxon>Eubacteriales</taxon>
        <taxon>Clostridiaceae</taxon>
        <taxon>Clostridium</taxon>
    </lineage>
</organism>
<evidence type="ECO:0000256" key="1">
    <source>
        <dbReference type="SAM" id="Phobius"/>
    </source>
</evidence>
<dbReference type="EMBL" id="SXDP01000002">
    <property type="protein sequence ID" value="NEZ46536.1"/>
    <property type="molecule type" value="Genomic_DNA"/>
</dbReference>
<reference evidence="2 3" key="1">
    <citation type="submission" date="2019-04" db="EMBL/GenBank/DDBJ databases">
        <title>Genome sequencing of Clostridium botulinum Groups I-IV and Clostridium butyricum.</title>
        <authorList>
            <person name="Brunt J."/>
            <person name="Van Vliet A.H.M."/>
            <person name="Stringer S.C."/>
            <person name="Carter A.T."/>
            <person name="Peck M.W."/>
        </authorList>
    </citation>
    <scope>NUCLEOTIDE SEQUENCE [LARGE SCALE GENOMIC DNA]</scope>
    <source>
        <strain evidence="2 3">IFR 18/094</strain>
    </source>
</reference>